<dbReference type="Pfam" id="PF01554">
    <property type="entry name" value="MatE"/>
    <property type="match status" value="2"/>
</dbReference>
<evidence type="ECO:0000256" key="4">
    <source>
        <dbReference type="ARBA" id="ARBA00022989"/>
    </source>
</evidence>
<feature type="region of interest" description="Disordered" evidence="7">
    <location>
        <begin position="461"/>
        <end position="481"/>
    </location>
</feature>
<evidence type="ECO:0000256" key="2">
    <source>
        <dbReference type="ARBA" id="ARBA00010199"/>
    </source>
</evidence>
<comment type="caution">
    <text evidence="6">Lacks conserved residue(s) required for the propagation of feature annotation.</text>
</comment>
<proteinExistence type="inferred from homology"/>
<feature type="transmembrane region" description="Helical" evidence="6">
    <location>
        <begin position="322"/>
        <end position="343"/>
    </location>
</feature>
<feature type="transmembrane region" description="Helical" evidence="6">
    <location>
        <begin position="143"/>
        <end position="161"/>
    </location>
</feature>
<feature type="transmembrane region" description="Helical" evidence="6">
    <location>
        <begin position="103"/>
        <end position="123"/>
    </location>
</feature>
<comment type="similarity">
    <text evidence="2 6">Belongs to the multi antimicrobial extrusion (MATE) (TC 2.A.66.1) family.</text>
</comment>
<keyword evidence="3 6" id="KW-0812">Transmembrane</keyword>
<evidence type="ECO:0000256" key="1">
    <source>
        <dbReference type="ARBA" id="ARBA00004141"/>
    </source>
</evidence>
<dbReference type="GO" id="GO:0016020">
    <property type="term" value="C:membrane"/>
    <property type="evidence" value="ECO:0007669"/>
    <property type="project" value="UniProtKB-SubCell"/>
</dbReference>
<evidence type="ECO:0000256" key="3">
    <source>
        <dbReference type="ARBA" id="ARBA00022692"/>
    </source>
</evidence>
<dbReference type="InterPro" id="IPR045069">
    <property type="entry name" value="MATE_euk"/>
</dbReference>
<dbReference type="NCBIfam" id="TIGR00797">
    <property type="entry name" value="matE"/>
    <property type="match status" value="1"/>
</dbReference>
<dbReference type="InterPro" id="IPR002528">
    <property type="entry name" value="MATE_fam"/>
</dbReference>
<feature type="transmembrane region" description="Helical" evidence="6">
    <location>
        <begin position="245"/>
        <end position="273"/>
    </location>
</feature>
<feature type="transmembrane region" description="Helical" evidence="6">
    <location>
        <begin position="395"/>
        <end position="419"/>
    </location>
</feature>
<evidence type="ECO:0000313" key="8">
    <source>
        <dbReference type="EMBL" id="KAL0446820.1"/>
    </source>
</evidence>
<name>A0AAW2X3G8_9LAMI</name>
<keyword evidence="4 6" id="KW-1133">Transmembrane helix</keyword>
<dbReference type="GO" id="GO:1990961">
    <property type="term" value="P:xenobiotic detoxification by transmembrane export across the plasma membrane"/>
    <property type="evidence" value="ECO:0007669"/>
    <property type="project" value="InterPro"/>
</dbReference>
<sequence length="481" mass="52628">MEEEDLLMLKEKEERVIWEEAKRVGYVAAPMVAVTLSENMVQVISVMAVGHLGELSLSTTAFAISLSQLTASTLLLGLAGGLETLNGQAYGAQQYEKLGTQTYTAIFSLNIVCIPLSILWIYMGNLLRLVGQDPRISHDAGKFLMWLLPSLFGYATLQPLIRYYQMQSLILPMLVSSCITICFHIIACWLLVFKSGLDSLGAAVAMGLSMWLNVIILILYMKYSSTCKKTRAAISMKIFRGMREFFRCAAPSTVMICLELWSFELLILLAGLLPNPRLETSVLSVCLNTMDTLNAIPYGLSAAASIRISNELGAGQPHGARISVIATMLLTATNAIIISTSLFASRKVFGHIFSNEKEVVDYFSNMAPFVCLSLIIDSIQGSLSGVVRGCGRQHIGAYVNIAAFYLFGIPIAVALSFWLDFRGKGLWIGILSGAALQAVMLSVITSCTNWTKEAAKARRRSLEEEPSLEGGLTWRHDEAAS</sequence>
<evidence type="ECO:0000256" key="5">
    <source>
        <dbReference type="ARBA" id="ARBA00023136"/>
    </source>
</evidence>
<keyword evidence="5 6" id="KW-0472">Membrane</keyword>
<dbReference type="CDD" id="cd13132">
    <property type="entry name" value="MATE_eukaryotic"/>
    <property type="match status" value="1"/>
</dbReference>
<feature type="transmembrane region" description="Helical" evidence="6">
    <location>
        <begin position="199"/>
        <end position="221"/>
    </location>
</feature>
<dbReference type="GO" id="GO:0042910">
    <property type="term" value="F:xenobiotic transmembrane transporter activity"/>
    <property type="evidence" value="ECO:0007669"/>
    <property type="project" value="InterPro"/>
</dbReference>
<accession>A0AAW2X3G8</accession>
<reference evidence="8" key="1">
    <citation type="submission" date="2020-06" db="EMBL/GenBank/DDBJ databases">
        <authorList>
            <person name="Li T."/>
            <person name="Hu X."/>
            <person name="Zhang T."/>
            <person name="Song X."/>
            <person name="Zhang H."/>
            <person name="Dai N."/>
            <person name="Sheng W."/>
            <person name="Hou X."/>
            <person name="Wei L."/>
        </authorList>
    </citation>
    <scope>NUCLEOTIDE SEQUENCE</scope>
    <source>
        <strain evidence="8">KEN1</strain>
        <tissue evidence="8">Leaf</tissue>
    </source>
</reference>
<reference evidence="8" key="2">
    <citation type="journal article" date="2024" name="Plant">
        <title>Genomic evolution and insights into agronomic trait innovations of Sesamum species.</title>
        <authorList>
            <person name="Miao H."/>
            <person name="Wang L."/>
            <person name="Qu L."/>
            <person name="Liu H."/>
            <person name="Sun Y."/>
            <person name="Le M."/>
            <person name="Wang Q."/>
            <person name="Wei S."/>
            <person name="Zheng Y."/>
            <person name="Lin W."/>
            <person name="Duan Y."/>
            <person name="Cao H."/>
            <person name="Xiong S."/>
            <person name="Wang X."/>
            <person name="Wei L."/>
            <person name="Li C."/>
            <person name="Ma Q."/>
            <person name="Ju M."/>
            <person name="Zhao R."/>
            <person name="Li G."/>
            <person name="Mu C."/>
            <person name="Tian Q."/>
            <person name="Mei H."/>
            <person name="Zhang T."/>
            <person name="Gao T."/>
            <person name="Zhang H."/>
        </authorList>
    </citation>
    <scope>NUCLEOTIDE SEQUENCE</scope>
    <source>
        <strain evidence="8">KEN1</strain>
    </source>
</reference>
<comment type="subcellular location">
    <subcellularLocation>
        <location evidence="1">Membrane</location>
        <topology evidence="1">Multi-pass membrane protein</topology>
    </subcellularLocation>
</comment>
<dbReference type="EMBL" id="JACGWN010000006">
    <property type="protein sequence ID" value="KAL0446820.1"/>
    <property type="molecule type" value="Genomic_DNA"/>
</dbReference>
<feature type="transmembrane region" description="Helical" evidence="6">
    <location>
        <begin position="173"/>
        <end position="193"/>
    </location>
</feature>
<dbReference type="GO" id="GO:0015297">
    <property type="term" value="F:antiporter activity"/>
    <property type="evidence" value="ECO:0007669"/>
    <property type="project" value="InterPro"/>
</dbReference>
<protein>
    <recommendedName>
        <fullName evidence="6">Protein DETOXIFICATION</fullName>
    </recommendedName>
    <alternativeName>
        <fullName evidence="6">Multidrug and toxic compound extrusion protein</fullName>
    </alternativeName>
</protein>
<feature type="transmembrane region" description="Helical" evidence="6">
    <location>
        <begin position="61"/>
        <end position="82"/>
    </location>
</feature>
<evidence type="ECO:0000256" key="6">
    <source>
        <dbReference type="RuleBase" id="RU004914"/>
    </source>
</evidence>
<feature type="transmembrane region" description="Helical" evidence="6">
    <location>
        <begin position="425"/>
        <end position="450"/>
    </location>
</feature>
<comment type="caution">
    <text evidence="8">The sequence shown here is derived from an EMBL/GenBank/DDBJ whole genome shotgun (WGS) entry which is preliminary data.</text>
</comment>
<organism evidence="8">
    <name type="scientific">Sesamum latifolium</name>
    <dbReference type="NCBI Taxonomy" id="2727402"/>
    <lineage>
        <taxon>Eukaryota</taxon>
        <taxon>Viridiplantae</taxon>
        <taxon>Streptophyta</taxon>
        <taxon>Embryophyta</taxon>
        <taxon>Tracheophyta</taxon>
        <taxon>Spermatophyta</taxon>
        <taxon>Magnoliopsida</taxon>
        <taxon>eudicotyledons</taxon>
        <taxon>Gunneridae</taxon>
        <taxon>Pentapetalae</taxon>
        <taxon>asterids</taxon>
        <taxon>lamiids</taxon>
        <taxon>Lamiales</taxon>
        <taxon>Pedaliaceae</taxon>
        <taxon>Sesamum</taxon>
    </lineage>
</organism>
<evidence type="ECO:0000256" key="7">
    <source>
        <dbReference type="SAM" id="MobiDB-lite"/>
    </source>
</evidence>
<dbReference type="PANTHER" id="PTHR11206">
    <property type="entry name" value="MULTIDRUG RESISTANCE PROTEIN"/>
    <property type="match status" value="1"/>
</dbReference>
<gene>
    <name evidence="8" type="ORF">Slati_1809900</name>
</gene>
<dbReference type="AlphaFoldDB" id="A0AAW2X3G8"/>